<proteinExistence type="inferred from homology"/>
<evidence type="ECO:0000256" key="12">
    <source>
        <dbReference type="RuleBase" id="RU000461"/>
    </source>
</evidence>
<dbReference type="Pfam" id="PF00067">
    <property type="entry name" value="p450"/>
    <property type="match status" value="1"/>
</dbReference>
<dbReference type="Proteomes" id="UP000594262">
    <property type="component" value="Unplaced"/>
</dbReference>
<dbReference type="SUPFAM" id="SSF48264">
    <property type="entry name" value="Cytochrome P450"/>
    <property type="match status" value="1"/>
</dbReference>
<feature type="transmembrane region" description="Helical" evidence="13">
    <location>
        <begin position="224"/>
        <end position="242"/>
    </location>
</feature>
<evidence type="ECO:0000256" key="5">
    <source>
        <dbReference type="ARBA" id="ARBA00022617"/>
    </source>
</evidence>
<evidence type="ECO:0000313" key="15">
    <source>
        <dbReference type="Proteomes" id="UP000594262"/>
    </source>
</evidence>
<organism evidence="14 15">
    <name type="scientific">Clytia hemisphaerica</name>
    <dbReference type="NCBI Taxonomy" id="252671"/>
    <lineage>
        <taxon>Eukaryota</taxon>
        <taxon>Metazoa</taxon>
        <taxon>Cnidaria</taxon>
        <taxon>Hydrozoa</taxon>
        <taxon>Hydroidolina</taxon>
        <taxon>Leptothecata</taxon>
        <taxon>Obeliida</taxon>
        <taxon>Clytiidae</taxon>
        <taxon>Clytia</taxon>
    </lineage>
</organism>
<keyword evidence="9 11" id="KW-0408">Iron</keyword>
<evidence type="ECO:0000256" key="3">
    <source>
        <dbReference type="ARBA" id="ARBA00004406"/>
    </source>
</evidence>
<dbReference type="GO" id="GO:0005789">
    <property type="term" value="C:endoplasmic reticulum membrane"/>
    <property type="evidence" value="ECO:0007669"/>
    <property type="project" value="UniProtKB-SubCell"/>
</dbReference>
<evidence type="ECO:0000256" key="6">
    <source>
        <dbReference type="ARBA" id="ARBA00022723"/>
    </source>
</evidence>
<keyword evidence="13" id="KW-0472">Membrane</keyword>
<evidence type="ECO:0000256" key="2">
    <source>
        <dbReference type="ARBA" id="ARBA00004174"/>
    </source>
</evidence>
<evidence type="ECO:0000256" key="10">
    <source>
        <dbReference type="ARBA" id="ARBA00023033"/>
    </source>
</evidence>
<dbReference type="GO" id="GO:0016705">
    <property type="term" value="F:oxidoreductase activity, acting on paired donors, with incorporation or reduction of molecular oxygen"/>
    <property type="evidence" value="ECO:0007669"/>
    <property type="project" value="InterPro"/>
</dbReference>
<evidence type="ECO:0000256" key="9">
    <source>
        <dbReference type="ARBA" id="ARBA00023004"/>
    </source>
</evidence>
<evidence type="ECO:0000256" key="13">
    <source>
        <dbReference type="SAM" id="Phobius"/>
    </source>
</evidence>
<evidence type="ECO:0008006" key="16">
    <source>
        <dbReference type="Google" id="ProtNLM"/>
    </source>
</evidence>
<dbReference type="PANTHER" id="PTHR24292">
    <property type="entry name" value="CYTOCHROME P450"/>
    <property type="match status" value="1"/>
</dbReference>
<evidence type="ECO:0000256" key="4">
    <source>
        <dbReference type="ARBA" id="ARBA00010617"/>
    </source>
</evidence>
<feature type="binding site" description="axial binding residue" evidence="11">
    <location>
        <position position="464"/>
    </location>
    <ligand>
        <name>heme</name>
        <dbReference type="ChEBI" id="CHEBI:30413"/>
    </ligand>
    <ligandPart>
        <name>Fe</name>
        <dbReference type="ChEBI" id="CHEBI:18248"/>
    </ligandPart>
</feature>
<keyword evidence="5 11" id="KW-0349">Heme</keyword>
<keyword evidence="15" id="KW-1185">Reference proteome</keyword>
<sequence>MWWQILLTAFIVAFTAFYFYVRHRMTFWQRRGIPVDPGTFPFGSQHVWDFFKQKIAFIQMTDHAYKNYPDAPVVGTYELFGRPSIVIRDLDIAKKVLVKDFDQFMERKPASSNAYNPHTKNNRYLPVMLTELRGQQWKSVRASLTPVFTSGKLKAMVPLIHKIADHCDIFLEKNVGKEIEAKELLRNYALDVIVSTGFGYESDSVNETNSIFKTNADLMVGKTMSIKIFLTFLMFLFFPSLLRKLDWPLLDKKGEGFFVAAVRKAIKERQESGERRNDFIDTCLDILQKENEEIKTNEKSEETKRQKDEIERIVIANSLIMLIAGVDTVSSTSSMMMYFLAKNQDCQEKLYQEIKESIESTCSDQFDYAAIMNMPYMEKFFQESLRMYPVTHLERGSVNDYKIPGTEMVIPKDIVVRFPVTGIVKDEKYFSNPNVFDPENFSAEKKADRHPFASGGFGHGPRNCIAQRFATMEVKIVVARMLSKYKVIPCSKTVDELIPDPKSRSQFPKGDVWFSVEKR</sequence>
<keyword evidence="6 11" id="KW-0479">Metal-binding</keyword>
<protein>
    <recommendedName>
        <fullName evidence="16">Cytochrome P450</fullName>
    </recommendedName>
</protein>
<evidence type="ECO:0000256" key="1">
    <source>
        <dbReference type="ARBA" id="ARBA00001971"/>
    </source>
</evidence>
<dbReference type="InterPro" id="IPR050476">
    <property type="entry name" value="Insect_CytP450_Detox"/>
</dbReference>
<dbReference type="CDD" id="cd11056">
    <property type="entry name" value="CYP6-like"/>
    <property type="match status" value="1"/>
</dbReference>
<comment type="cofactor">
    <cofactor evidence="1 11">
        <name>heme</name>
        <dbReference type="ChEBI" id="CHEBI:30413"/>
    </cofactor>
</comment>
<accession>A0A7M5TWT0</accession>
<name>A0A7M5TWT0_9CNID</name>
<reference evidence="14" key="1">
    <citation type="submission" date="2021-01" db="UniProtKB">
        <authorList>
            <consortium name="EnsemblMetazoa"/>
        </authorList>
    </citation>
    <scope>IDENTIFICATION</scope>
</reference>
<dbReference type="PANTHER" id="PTHR24292:SF54">
    <property type="entry name" value="CYP9F3-RELATED"/>
    <property type="match status" value="1"/>
</dbReference>
<comment type="similarity">
    <text evidence="4 12">Belongs to the cytochrome P450 family.</text>
</comment>
<dbReference type="InterPro" id="IPR001128">
    <property type="entry name" value="Cyt_P450"/>
</dbReference>
<evidence type="ECO:0000313" key="14">
    <source>
        <dbReference type="EnsemblMetazoa" id="CLYHEMP003106.1"/>
    </source>
</evidence>
<dbReference type="OrthoDB" id="2789670at2759"/>
<dbReference type="InterPro" id="IPR036396">
    <property type="entry name" value="Cyt_P450_sf"/>
</dbReference>
<dbReference type="GO" id="GO:0004497">
    <property type="term" value="F:monooxygenase activity"/>
    <property type="evidence" value="ECO:0007669"/>
    <property type="project" value="UniProtKB-KW"/>
</dbReference>
<keyword evidence="7" id="KW-0492">Microsome</keyword>
<keyword evidence="7" id="KW-0256">Endoplasmic reticulum</keyword>
<keyword evidence="13" id="KW-0812">Transmembrane</keyword>
<dbReference type="InterPro" id="IPR002401">
    <property type="entry name" value="Cyt_P450_E_grp-I"/>
</dbReference>
<comment type="subcellular location">
    <subcellularLocation>
        <location evidence="3">Endoplasmic reticulum membrane</location>
        <topology evidence="3">Peripheral membrane protein</topology>
    </subcellularLocation>
    <subcellularLocation>
        <location evidence="2">Microsome membrane</location>
        <topology evidence="2">Peripheral membrane protein</topology>
    </subcellularLocation>
</comment>
<dbReference type="PRINTS" id="PR00385">
    <property type="entry name" value="P450"/>
</dbReference>
<dbReference type="GO" id="GO:0020037">
    <property type="term" value="F:heme binding"/>
    <property type="evidence" value="ECO:0007669"/>
    <property type="project" value="InterPro"/>
</dbReference>
<keyword evidence="10 12" id="KW-0503">Monooxygenase</keyword>
<evidence type="ECO:0000256" key="11">
    <source>
        <dbReference type="PIRSR" id="PIRSR602401-1"/>
    </source>
</evidence>
<keyword evidence="13" id="KW-1133">Transmembrane helix</keyword>
<dbReference type="Gene3D" id="1.10.630.10">
    <property type="entry name" value="Cytochrome P450"/>
    <property type="match status" value="1"/>
</dbReference>
<keyword evidence="8 12" id="KW-0560">Oxidoreductase</keyword>
<dbReference type="PROSITE" id="PS00086">
    <property type="entry name" value="CYTOCHROME_P450"/>
    <property type="match status" value="1"/>
</dbReference>
<feature type="transmembrane region" description="Helical" evidence="13">
    <location>
        <begin position="6"/>
        <end position="21"/>
    </location>
</feature>
<dbReference type="PRINTS" id="PR00463">
    <property type="entry name" value="EP450I"/>
</dbReference>
<dbReference type="FunFam" id="1.10.630.10:FF:000042">
    <property type="entry name" value="Cytochrome P450"/>
    <property type="match status" value="1"/>
</dbReference>
<dbReference type="AlphaFoldDB" id="A0A7M5TWT0"/>
<evidence type="ECO:0000256" key="7">
    <source>
        <dbReference type="ARBA" id="ARBA00022848"/>
    </source>
</evidence>
<dbReference type="InterPro" id="IPR017972">
    <property type="entry name" value="Cyt_P450_CS"/>
</dbReference>
<evidence type="ECO:0000256" key="8">
    <source>
        <dbReference type="ARBA" id="ARBA00023002"/>
    </source>
</evidence>
<dbReference type="GO" id="GO:0005506">
    <property type="term" value="F:iron ion binding"/>
    <property type="evidence" value="ECO:0007669"/>
    <property type="project" value="InterPro"/>
</dbReference>
<dbReference type="EnsemblMetazoa" id="CLYHEMT003106.1">
    <property type="protein sequence ID" value="CLYHEMP003106.1"/>
    <property type="gene ID" value="CLYHEMG003106"/>
</dbReference>